<dbReference type="Proteomes" id="UP000215223">
    <property type="component" value="Unassembled WGS sequence"/>
</dbReference>
<organism evidence="1 2">
    <name type="scientific">Amycolatopsis thailandensis</name>
    <dbReference type="NCBI Taxonomy" id="589330"/>
    <lineage>
        <taxon>Bacteria</taxon>
        <taxon>Bacillati</taxon>
        <taxon>Actinomycetota</taxon>
        <taxon>Actinomycetes</taxon>
        <taxon>Pseudonocardiales</taxon>
        <taxon>Pseudonocardiaceae</taxon>
        <taxon>Amycolatopsis</taxon>
    </lineage>
</organism>
<dbReference type="RefSeq" id="WP_093936926.1">
    <property type="nucleotide sequence ID" value="NZ_NMQT01000102.1"/>
</dbReference>
<evidence type="ECO:0000313" key="2">
    <source>
        <dbReference type="Proteomes" id="UP000215223"/>
    </source>
</evidence>
<comment type="caution">
    <text evidence="1">The sequence shown here is derived from an EMBL/GenBank/DDBJ whole genome shotgun (WGS) entry which is preliminary data.</text>
</comment>
<dbReference type="OrthoDB" id="3578687at2"/>
<name>A0A229RUR0_9PSEU</name>
<keyword evidence="2" id="KW-1185">Reference proteome</keyword>
<reference evidence="1 2" key="1">
    <citation type="submission" date="2017-07" db="EMBL/GenBank/DDBJ databases">
        <title>Amycolatopsis thailandensis Genome sequencing and assembly.</title>
        <authorList>
            <person name="Kaur N."/>
            <person name="Mayilraj S."/>
        </authorList>
    </citation>
    <scope>NUCLEOTIDE SEQUENCE [LARGE SCALE GENOMIC DNA]</scope>
    <source>
        <strain evidence="1 2">JCM 16380</strain>
    </source>
</reference>
<evidence type="ECO:0000313" key="1">
    <source>
        <dbReference type="EMBL" id="OXM50265.1"/>
    </source>
</evidence>
<accession>A0A229RUR0</accession>
<dbReference type="EMBL" id="NMQT01000102">
    <property type="protein sequence ID" value="OXM50265.1"/>
    <property type="molecule type" value="Genomic_DNA"/>
</dbReference>
<sequence>MLPVLTDVVALVDYLAARATVLSDEELDLALGRVGRVDGPVLVSGLQVRSLITDTQLTAVLGRVWSMAEYPDRALGHARWRELFAKAGYAADGRPESRPDTTLRLYRGSVERRRTDWSWTDSLDVARDYALSGIRGRPRGTIWTALVDPAMLLARNTGRDEKEYIVDTSGLAIDSLNEDEIH</sequence>
<proteinExistence type="predicted"/>
<protein>
    <submittedName>
        <fullName evidence="1">Uncharacterized protein</fullName>
    </submittedName>
</protein>
<gene>
    <name evidence="1" type="ORF">CFP71_27925</name>
</gene>
<dbReference type="AlphaFoldDB" id="A0A229RUR0"/>